<dbReference type="Proteomes" id="UP000036403">
    <property type="component" value="Unassembled WGS sequence"/>
</dbReference>
<proteinExistence type="predicted"/>
<evidence type="ECO:0000256" key="1">
    <source>
        <dbReference type="SAM" id="Phobius"/>
    </source>
</evidence>
<keyword evidence="1" id="KW-0472">Membrane</keyword>
<reference evidence="2 4" key="1">
    <citation type="submission" date="2015-04" db="EMBL/GenBank/DDBJ databases">
        <title>Lasius niger genome sequencing.</title>
        <authorList>
            <person name="Konorov E.A."/>
            <person name="Nikitin M.A."/>
            <person name="Kirill M.V."/>
            <person name="Chang P."/>
        </authorList>
    </citation>
    <scope>NUCLEOTIDE SEQUENCE [LARGE SCALE GENOMIC DNA]</scope>
    <source>
        <tissue evidence="2">Whole</tissue>
    </source>
</reference>
<evidence type="ECO:0000313" key="4">
    <source>
        <dbReference type="Proteomes" id="UP000036403"/>
    </source>
</evidence>
<dbReference type="EMBL" id="LBMM01006855">
    <property type="protein sequence ID" value="KMQ90269.1"/>
    <property type="molecule type" value="Genomic_DNA"/>
</dbReference>
<organism evidence="2 4">
    <name type="scientific">Lasius niger</name>
    <name type="common">Black garden ant</name>
    <dbReference type="NCBI Taxonomy" id="67767"/>
    <lineage>
        <taxon>Eukaryota</taxon>
        <taxon>Metazoa</taxon>
        <taxon>Ecdysozoa</taxon>
        <taxon>Arthropoda</taxon>
        <taxon>Hexapoda</taxon>
        <taxon>Insecta</taxon>
        <taxon>Pterygota</taxon>
        <taxon>Neoptera</taxon>
        <taxon>Endopterygota</taxon>
        <taxon>Hymenoptera</taxon>
        <taxon>Apocrita</taxon>
        <taxon>Aculeata</taxon>
        <taxon>Formicoidea</taxon>
        <taxon>Formicidae</taxon>
        <taxon>Formicinae</taxon>
        <taxon>Lasius</taxon>
        <taxon>Lasius</taxon>
    </lineage>
</organism>
<evidence type="ECO:0000313" key="3">
    <source>
        <dbReference type="EMBL" id="KMQ90269.1"/>
    </source>
</evidence>
<comment type="caution">
    <text evidence="2">The sequence shown here is derived from an EMBL/GenBank/DDBJ whole genome shotgun (WGS) entry which is preliminary data.</text>
</comment>
<gene>
    <name evidence="2" type="ORF">RF55_9991</name>
    <name evidence="3" type="ORF">RF55_9994</name>
</gene>
<evidence type="ECO:0000313" key="2">
    <source>
        <dbReference type="EMBL" id="KMQ90266.1"/>
    </source>
</evidence>
<dbReference type="EMBL" id="LBMM01006855">
    <property type="protein sequence ID" value="KMQ90266.1"/>
    <property type="molecule type" value="Genomic_DNA"/>
</dbReference>
<keyword evidence="4" id="KW-1185">Reference proteome</keyword>
<keyword evidence="1" id="KW-1133">Transmembrane helix</keyword>
<keyword evidence="1" id="KW-0812">Transmembrane</keyword>
<feature type="transmembrane region" description="Helical" evidence="1">
    <location>
        <begin position="45"/>
        <end position="65"/>
    </location>
</feature>
<dbReference type="PaxDb" id="67767-A0A0J7KJ75"/>
<sequence>MLFVFKMSLRILRKIFTMGMEMIAMRMDMNLNACRQTAMGMNMDMIVRTIFTIVMMGMFAMMIVIM</sequence>
<name>A0A0J7KJ75_LASNI</name>
<accession>A0A0J7KJ75</accession>
<protein>
    <submittedName>
        <fullName evidence="2">Uncharacterized protein</fullName>
    </submittedName>
</protein>
<dbReference type="AlphaFoldDB" id="A0A0J7KJ75"/>